<dbReference type="SMART" id="SM01009">
    <property type="entry name" value="AlkA_N"/>
    <property type="match status" value="1"/>
</dbReference>
<evidence type="ECO:0000256" key="2">
    <source>
        <dbReference type="ARBA" id="ARBA00012000"/>
    </source>
</evidence>
<dbReference type="GO" id="GO:0006285">
    <property type="term" value="P:base-excision repair, AP site formation"/>
    <property type="evidence" value="ECO:0007669"/>
    <property type="project" value="TreeGrafter"/>
</dbReference>
<comment type="catalytic activity">
    <reaction evidence="1">
        <text>Hydrolysis of alkylated DNA, releasing 3-methyladenine, 3-methylguanine, 7-methylguanine and 7-methyladenine.</text>
        <dbReference type="EC" id="3.2.2.21"/>
    </reaction>
</comment>
<keyword evidence="3" id="KW-0227">DNA damage</keyword>
<dbReference type="SUPFAM" id="SSF48150">
    <property type="entry name" value="DNA-glycosylase"/>
    <property type="match status" value="1"/>
</dbReference>
<evidence type="ECO:0000256" key="3">
    <source>
        <dbReference type="ARBA" id="ARBA00022763"/>
    </source>
</evidence>
<evidence type="ECO:0000259" key="5">
    <source>
        <dbReference type="SMART" id="SM00478"/>
    </source>
</evidence>
<dbReference type="InterPro" id="IPR051912">
    <property type="entry name" value="Alkylbase_DNA_Glycosylase/TA"/>
</dbReference>
<dbReference type="Gene3D" id="3.30.310.20">
    <property type="entry name" value="DNA-3-methyladenine glycosylase AlkA, N-terminal domain"/>
    <property type="match status" value="1"/>
</dbReference>
<dbReference type="Pfam" id="PF06029">
    <property type="entry name" value="AlkA_N"/>
    <property type="match status" value="1"/>
</dbReference>
<evidence type="ECO:0000256" key="1">
    <source>
        <dbReference type="ARBA" id="ARBA00000086"/>
    </source>
</evidence>
<dbReference type="GO" id="GO:0005737">
    <property type="term" value="C:cytoplasm"/>
    <property type="evidence" value="ECO:0007669"/>
    <property type="project" value="TreeGrafter"/>
</dbReference>
<dbReference type="RefSeq" id="WP_159543471.1">
    <property type="nucleotide sequence ID" value="NZ_CP047156.1"/>
</dbReference>
<name>A0A7L4YKD1_9ACTN</name>
<dbReference type="GO" id="GO:0006307">
    <property type="term" value="P:DNA alkylation repair"/>
    <property type="evidence" value="ECO:0007669"/>
    <property type="project" value="TreeGrafter"/>
</dbReference>
<dbReference type="InterPro" id="IPR011257">
    <property type="entry name" value="DNA_glycosylase"/>
</dbReference>
<dbReference type="InParanoid" id="A0A7L4YKD1"/>
<dbReference type="Proteomes" id="UP000463857">
    <property type="component" value="Chromosome"/>
</dbReference>
<sequence length="296" mass="31593">MTLEYAEPRTRRYRLRAPYHRAHLFGFLASRAIPGAEVVSADGEAWCYARTLRLPGGPAVFQARATGRTLAVCAWSAPGDQAAVDAAVRRVFDLDADSAEVDAELSDHPELAPLVAARPGLHLPGAADPHELVVRALVGQQISVAGASTICGRIASEHGEPLSTPVAGLTHLFPTADALAAIDPGTLPMPRNRGRAIAAVSAQLADSTINLHPDNDRDGVRRALLAAPGIGPWTADYVLMRALGDRDVLLSSDLIIRRAAAQHAMPEPPRELAEYAARFAPLRSYVNHHLWAAYSA</sequence>
<dbReference type="GO" id="GO:0032131">
    <property type="term" value="F:alkylated DNA binding"/>
    <property type="evidence" value="ECO:0007669"/>
    <property type="project" value="TreeGrafter"/>
</dbReference>
<dbReference type="KEGG" id="eke:EK0264_04825"/>
<feature type="domain" description="DNA-3-methyladenine glycosylase AlkA N-terminal" evidence="6">
    <location>
        <begin position="12"/>
        <end position="128"/>
    </location>
</feature>
<dbReference type="InterPro" id="IPR023170">
    <property type="entry name" value="HhH_base_excis_C"/>
</dbReference>
<organism evidence="7 8">
    <name type="scientific">Epidermidibacterium keratini</name>
    <dbReference type="NCBI Taxonomy" id="1891644"/>
    <lineage>
        <taxon>Bacteria</taxon>
        <taxon>Bacillati</taxon>
        <taxon>Actinomycetota</taxon>
        <taxon>Actinomycetes</taxon>
        <taxon>Sporichthyales</taxon>
        <taxon>Sporichthyaceae</taxon>
        <taxon>Epidermidibacterium</taxon>
    </lineage>
</organism>
<dbReference type="SMART" id="SM00478">
    <property type="entry name" value="ENDO3c"/>
    <property type="match status" value="1"/>
</dbReference>
<dbReference type="Gene3D" id="1.10.1670.10">
    <property type="entry name" value="Helix-hairpin-Helix base-excision DNA repair enzymes (C-terminal)"/>
    <property type="match status" value="1"/>
</dbReference>
<proteinExistence type="predicted"/>
<dbReference type="GO" id="GO:0008725">
    <property type="term" value="F:DNA-3-methyladenine glycosylase activity"/>
    <property type="evidence" value="ECO:0007669"/>
    <property type="project" value="TreeGrafter"/>
</dbReference>
<dbReference type="PANTHER" id="PTHR43003">
    <property type="entry name" value="DNA-3-METHYLADENINE GLYCOSYLASE"/>
    <property type="match status" value="1"/>
</dbReference>
<evidence type="ECO:0000313" key="8">
    <source>
        <dbReference type="Proteomes" id="UP000463857"/>
    </source>
</evidence>
<dbReference type="AlphaFoldDB" id="A0A7L4YKD1"/>
<dbReference type="GO" id="GO:0043916">
    <property type="term" value="F:DNA-7-methylguanine glycosylase activity"/>
    <property type="evidence" value="ECO:0007669"/>
    <property type="project" value="TreeGrafter"/>
</dbReference>
<evidence type="ECO:0000259" key="6">
    <source>
        <dbReference type="SMART" id="SM01009"/>
    </source>
</evidence>
<feature type="domain" description="HhH-GPD" evidence="5">
    <location>
        <begin position="138"/>
        <end position="294"/>
    </location>
</feature>
<dbReference type="CDD" id="cd00056">
    <property type="entry name" value="ENDO3c"/>
    <property type="match status" value="1"/>
</dbReference>
<protein>
    <recommendedName>
        <fullName evidence="2">DNA-3-methyladenine glycosylase II</fullName>
        <ecNumber evidence="2">3.2.2.21</ecNumber>
    </recommendedName>
</protein>
<dbReference type="InterPro" id="IPR010316">
    <property type="entry name" value="AlkA_N"/>
</dbReference>
<dbReference type="GO" id="GO:0032993">
    <property type="term" value="C:protein-DNA complex"/>
    <property type="evidence" value="ECO:0007669"/>
    <property type="project" value="TreeGrafter"/>
</dbReference>
<dbReference type="EC" id="3.2.2.21" evidence="2"/>
<keyword evidence="4" id="KW-0234">DNA repair</keyword>
<dbReference type="InterPro" id="IPR003265">
    <property type="entry name" value="HhH-GPD_domain"/>
</dbReference>
<dbReference type="EMBL" id="CP047156">
    <property type="protein sequence ID" value="QHB99675.1"/>
    <property type="molecule type" value="Genomic_DNA"/>
</dbReference>
<dbReference type="Gene3D" id="1.10.340.30">
    <property type="entry name" value="Hypothetical protein, domain 2"/>
    <property type="match status" value="1"/>
</dbReference>
<keyword evidence="8" id="KW-1185">Reference proteome</keyword>
<reference evidence="7 8" key="1">
    <citation type="journal article" date="2018" name="Int. J. Syst. Evol. Microbiol.">
        <title>Epidermidibacterium keratini gen. nov., sp. nov., a member of the family Sporichthyaceae, isolated from keratin epidermis.</title>
        <authorList>
            <person name="Lee D.G."/>
            <person name="Trujillo M.E."/>
            <person name="Kang S."/>
            <person name="Nam J.J."/>
            <person name="Kim Y.J."/>
        </authorList>
    </citation>
    <scope>NUCLEOTIDE SEQUENCE [LARGE SCALE GENOMIC DNA]</scope>
    <source>
        <strain evidence="7 8">EPI-7</strain>
    </source>
</reference>
<dbReference type="InterPro" id="IPR037046">
    <property type="entry name" value="AlkA_N_sf"/>
</dbReference>
<dbReference type="PANTHER" id="PTHR43003:SF13">
    <property type="entry name" value="DNA-3-METHYLADENINE GLYCOSYLASE 2"/>
    <property type="match status" value="1"/>
</dbReference>
<evidence type="ECO:0000313" key="7">
    <source>
        <dbReference type="EMBL" id="QHB99675.1"/>
    </source>
</evidence>
<accession>A0A7L4YKD1</accession>
<gene>
    <name evidence="7" type="ORF">EK0264_04825</name>
</gene>
<dbReference type="SUPFAM" id="SSF55945">
    <property type="entry name" value="TATA-box binding protein-like"/>
    <property type="match status" value="1"/>
</dbReference>
<dbReference type="OrthoDB" id="9811249at2"/>
<evidence type="ECO:0000256" key="4">
    <source>
        <dbReference type="ARBA" id="ARBA00023204"/>
    </source>
</evidence>